<name>A0A2I0A497_9ASPA</name>
<keyword evidence="2" id="KW-1185">Reference proteome</keyword>
<accession>A0A2I0A497</accession>
<proteinExistence type="predicted"/>
<evidence type="ECO:0000313" key="1">
    <source>
        <dbReference type="EMBL" id="PKA50343.1"/>
    </source>
</evidence>
<organism evidence="1 2">
    <name type="scientific">Apostasia shenzhenica</name>
    <dbReference type="NCBI Taxonomy" id="1088818"/>
    <lineage>
        <taxon>Eukaryota</taxon>
        <taxon>Viridiplantae</taxon>
        <taxon>Streptophyta</taxon>
        <taxon>Embryophyta</taxon>
        <taxon>Tracheophyta</taxon>
        <taxon>Spermatophyta</taxon>
        <taxon>Magnoliopsida</taxon>
        <taxon>Liliopsida</taxon>
        <taxon>Asparagales</taxon>
        <taxon>Orchidaceae</taxon>
        <taxon>Apostasioideae</taxon>
        <taxon>Apostasia</taxon>
    </lineage>
</organism>
<dbReference type="Proteomes" id="UP000236161">
    <property type="component" value="Unassembled WGS sequence"/>
</dbReference>
<dbReference type="SUPFAM" id="SSF53756">
    <property type="entry name" value="UDP-Glycosyltransferase/glycogen phosphorylase"/>
    <property type="match status" value="1"/>
</dbReference>
<dbReference type="OrthoDB" id="5835829at2759"/>
<gene>
    <name evidence="1" type="primary">UGT83A1</name>
    <name evidence="1" type="ORF">AXF42_Ash013432</name>
</gene>
<reference evidence="1 2" key="1">
    <citation type="journal article" date="2017" name="Nature">
        <title>The Apostasia genome and the evolution of orchids.</title>
        <authorList>
            <person name="Zhang G.Q."/>
            <person name="Liu K.W."/>
            <person name="Li Z."/>
            <person name="Lohaus R."/>
            <person name="Hsiao Y.Y."/>
            <person name="Niu S.C."/>
            <person name="Wang J.Y."/>
            <person name="Lin Y.C."/>
            <person name="Xu Q."/>
            <person name="Chen L.J."/>
            <person name="Yoshida K."/>
            <person name="Fujiwara S."/>
            <person name="Wang Z.W."/>
            <person name="Zhang Y.Q."/>
            <person name="Mitsuda N."/>
            <person name="Wang M."/>
            <person name="Liu G.H."/>
            <person name="Pecoraro L."/>
            <person name="Huang H.X."/>
            <person name="Xiao X.J."/>
            <person name="Lin M."/>
            <person name="Wu X.Y."/>
            <person name="Wu W.L."/>
            <person name="Chen Y.Y."/>
            <person name="Chang S.B."/>
            <person name="Sakamoto S."/>
            <person name="Ohme-Takagi M."/>
            <person name="Yagi M."/>
            <person name="Zeng S.J."/>
            <person name="Shen C.Y."/>
            <person name="Yeh C.M."/>
            <person name="Luo Y.B."/>
            <person name="Tsai W.C."/>
            <person name="Van de Peer Y."/>
            <person name="Liu Z.J."/>
        </authorList>
    </citation>
    <scope>NUCLEOTIDE SEQUENCE [LARGE SCALE GENOMIC DNA]</scope>
    <source>
        <strain evidence="2">cv. Shenzhen</strain>
        <tissue evidence="1">Stem</tissue>
    </source>
</reference>
<dbReference type="PANTHER" id="PTHR48045">
    <property type="entry name" value="UDP-GLYCOSYLTRANSFERASE 72B1"/>
    <property type="match status" value="1"/>
</dbReference>
<dbReference type="EMBL" id="KZ452026">
    <property type="protein sequence ID" value="PKA50343.1"/>
    <property type="molecule type" value="Genomic_DNA"/>
</dbReference>
<keyword evidence="1" id="KW-0328">Glycosyltransferase</keyword>
<dbReference type="PANTHER" id="PTHR48045:SF28">
    <property type="entry name" value="UDP-GLYCOSYLTRANSFERASE 83A1"/>
    <property type="match status" value="1"/>
</dbReference>
<protein>
    <submittedName>
        <fullName evidence="1">UDP-glycosyltransferase 83A1</fullName>
        <ecNumber evidence="1">2.4.1.-</ecNumber>
    </submittedName>
</protein>
<dbReference type="Gene3D" id="3.40.50.2000">
    <property type="entry name" value="Glycogen Phosphorylase B"/>
    <property type="match status" value="2"/>
</dbReference>
<dbReference type="GO" id="GO:0016757">
    <property type="term" value="F:glycosyltransferase activity"/>
    <property type="evidence" value="ECO:0007669"/>
    <property type="project" value="UniProtKB-KW"/>
</dbReference>
<dbReference type="STRING" id="1088818.A0A2I0A497"/>
<dbReference type="EC" id="2.4.1.-" evidence="1"/>
<sequence length="93" mass="10703">MNGVPFLCWPYFGDQFFNESYICESCRIGMKLVADEHGIISKNEIRRKVEELVRDGGIKERVLGLKEKAIRQLEEGGSSFENIEKFAGMMRRA</sequence>
<dbReference type="AlphaFoldDB" id="A0A2I0A497"/>
<keyword evidence="1" id="KW-0808">Transferase</keyword>
<evidence type="ECO:0000313" key="2">
    <source>
        <dbReference type="Proteomes" id="UP000236161"/>
    </source>
</evidence>